<name>A0A6B3NQX8_9PSED</name>
<keyword evidence="1" id="KW-0732">Signal</keyword>
<feature type="signal peptide" evidence="1">
    <location>
        <begin position="1"/>
        <end position="24"/>
    </location>
</feature>
<feature type="chain" id="PRO_5044630355" evidence="1">
    <location>
        <begin position="25"/>
        <end position="199"/>
    </location>
</feature>
<accession>A0A6M0CQ15</accession>
<evidence type="ECO:0000313" key="2">
    <source>
        <dbReference type="EMBL" id="NER59648.1"/>
    </source>
</evidence>
<sequence>MNATFKRNTLIALLTATLAPVALATTPEMPTPRTASELMPTEAFASTYPGFEQQKKRFPAQLQGSGEFKVTRAASICPGPAEPVQQAAFVTPAMEVEHFTRMGNLPMAAELDKRNIDWEMCEAATVGQTLKVVRLQVLSMGCAYPFLDPSKPNTSPVVEHACFYMPVVEYKGKEQAIASDALQGFDAFAVERLNAYLKQ</sequence>
<accession>A0A6B3NQX8</accession>
<evidence type="ECO:0000313" key="5">
    <source>
        <dbReference type="Proteomes" id="UP000482634"/>
    </source>
</evidence>
<evidence type="ECO:0000313" key="3">
    <source>
        <dbReference type="EMBL" id="NER64093.1"/>
    </source>
</evidence>
<keyword evidence="5" id="KW-1185">Reference proteome</keyword>
<dbReference type="EMBL" id="JAAHBU010000112">
    <property type="protein sequence ID" value="NER64093.1"/>
    <property type="molecule type" value="Genomic_DNA"/>
</dbReference>
<evidence type="ECO:0000256" key="1">
    <source>
        <dbReference type="SAM" id="SignalP"/>
    </source>
</evidence>
<dbReference type="Proteomes" id="UP000480410">
    <property type="component" value="Unassembled WGS sequence"/>
</dbReference>
<proteinExistence type="predicted"/>
<dbReference type="Proteomes" id="UP000482634">
    <property type="component" value="Unassembled WGS sequence"/>
</dbReference>
<reference evidence="4 5" key="1">
    <citation type="submission" date="2020-02" db="EMBL/GenBank/DDBJ databases">
        <title>Broccoli isolated Pseudomonas sp.</title>
        <authorList>
            <person name="Fujikawa T."/>
            <person name="Sawada H."/>
        </authorList>
    </citation>
    <scope>NUCLEOTIDE SEQUENCE [LARGE SCALE GENOMIC DNA]</scope>
    <source>
        <strain evidence="3 5">MAFF212427</strain>
        <strain evidence="2 4">MAFF212428</strain>
    </source>
</reference>
<protein>
    <submittedName>
        <fullName evidence="3">Uncharacterized protein</fullName>
    </submittedName>
</protein>
<organism evidence="3 5">
    <name type="scientific">Pseudomonas brassicae</name>
    <dbReference type="NCBI Taxonomy" id="2708063"/>
    <lineage>
        <taxon>Bacteria</taxon>
        <taxon>Pseudomonadati</taxon>
        <taxon>Pseudomonadota</taxon>
        <taxon>Gammaproteobacteria</taxon>
        <taxon>Pseudomonadales</taxon>
        <taxon>Pseudomonadaceae</taxon>
        <taxon>Pseudomonas</taxon>
    </lineage>
</organism>
<dbReference type="AlphaFoldDB" id="A0A6B3NQX8"/>
<evidence type="ECO:0000313" key="4">
    <source>
        <dbReference type="Proteomes" id="UP000480410"/>
    </source>
</evidence>
<dbReference type="RefSeq" id="WP_163944013.1">
    <property type="nucleotide sequence ID" value="NZ_JAAHBU010000112.1"/>
</dbReference>
<comment type="caution">
    <text evidence="3">The sequence shown here is derived from an EMBL/GenBank/DDBJ whole genome shotgun (WGS) entry which is preliminary data.</text>
</comment>
<gene>
    <name evidence="2" type="ORF">G3435_05890</name>
    <name evidence="3" type="ORF">G3436_09580</name>
</gene>
<dbReference type="EMBL" id="JAAHBV010000101">
    <property type="protein sequence ID" value="NER59648.1"/>
    <property type="molecule type" value="Genomic_DNA"/>
</dbReference>